<gene>
    <name evidence="2" type="ORF">ZHAS_00017237</name>
</gene>
<dbReference type="EMBL" id="ATLV01023475">
    <property type="status" value="NOT_ANNOTATED_CDS"/>
    <property type="molecule type" value="Genomic_DNA"/>
</dbReference>
<organism evidence="2">
    <name type="scientific">Anopheles sinensis</name>
    <name type="common">Mosquito</name>
    <dbReference type="NCBI Taxonomy" id="74873"/>
    <lineage>
        <taxon>Eukaryota</taxon>
        <taxon>Metazoa</taxon>
        <taxon>Ecdysozoa</taxon>
        <taxon>Arthropoda</taxon>
        <taxon>Hexapoda</taxon>
        <taxon>Insecta</taxon>
        <taxon>Pterygota</taxon>
        <taxon>Neoptera</taxon>
        <taxon>Endopterygota</taxon>
        <taxon>Diptera</taxon>
        <taxon>Nematocera</taxon>
        <taxon>Culicoidea</taxon>
        <taxon>Culicidae</taxon>
        <taxon>Anophelinae</taxon>
        <taxon>Anopheles</taxon>
    </lineage>
</organism>
<accession>A0A084WG88</accession>
<reference evidence="2 4" key="1">
    <citation type="journal article" date="2014" name="BMC Genomics">
        <title>Genome sequence of Anopheles sinensis provides insight into genetics basis of mosquito competence for malaria parasites.</title>
        <authorList>
            <person name="Zhou D."/>
            <person name="Zhang D."/>
            <person name="Ding G."/>
            <person name="Shi L."/>
            <person name="Hou Q."/>
            <person name="Ye Y."/>
            <person name="Xu Y."/>
            <person name="Zhou H."/>
            <person name="Xiong C."/>
            <person name="Li S."/>
            <person name="Yu J."/>
            <person name="Hong S."/>
            <person name="Yu X."/>
            <person name="Zou P."/>
            <person name="Chen C."/>
            <person name="Chang X."/>
            <person name="Wang W."/>
            <person name="Lv Y."/>
            <person name="Sun Y."/>
            <person name="Ma L."/>
            <person name="Shen B."/>
            <person name="Zhu C."/>
        </authorList>
    </citation>
    <scope>NUCLEOTIDE SEQUENCE [LARGE SCALE GENOMIC DNA]</scope>
</reference>
<protein>
    <submittedName>
        <fullName evidence="2 3">Adenosine deaminase/DNA-3-methyladenine glycosylase/8-oxoguanine DNA glycosylase</fullName>
    </submittedName>
</protein>
<dbReference type="EnsemblMetazoa" id="ASIC017237-RA">
    <property type="protein sequence ID" value="ASIC017237-PA"/>
    <property type="gene ID" value="ASIC017237"/>
</dbReference>
<sequence>MAKKAPNRPTTGKAPEGGLCFFLICPGGLVGWSPKTRGPHRKRVAEVFCLYRAITSDRKTGYGKPWKSRKSNQKWPNAGGD</sequence>
<dbReference type="Proteomes" id="UP000030765">
    <property type="component" value="Unassembled WGS sequence"/>
</dbReference>
<keyword evidence="4" id="KW-1185">Reference proteome</keyword>
<evidence type="ECO:0000313" key="4">
    <source>
        <dbReference type="Proteomes" id="UP000030765"/>
    </source>
</evidence>
<dbReference type="AlphaFoldDB" id="A0A084WG88"/>
<reference evidence="3" key="2">
    <citation type="submission" date="2020-05" db="UniProtKB">
        <authorList>
            <consortium name="EnsemblMetazoa"/>
        </authorList>
    </citation>
    <scope>IDENTIFICATION</scope>
</reference>
<evidence type="ECO:0000313" key="3">
    <source>
        <dbReference type="EnsemblMetazoa" id="ASIC017237-PA"/>
    </source>
</evidence>
<feature type="region of interest" description="Disordered" evidence="1">
    <location>
        <begin position="59"/>
        <end position="81"/>
    </location>
</feature>
<proteinExistence type="predicted"/>
<name>A0A084WG88_ANOSI</name>
<dbReference type="EMBL" id="KE525343">
    <property type="protein sequence ID" value="KFB49232.1"/>
    <property type="molecule type" value="Genomic_DNA"/>
</dbReference>
<evidence type="ECO:0000256" key="1">
    <source>
        <dbReference type="SAM" id="MobiDB-lite"/>
    </source>
</evidence>
<dbReference type="VEuPathDB" id="VectorBase:ASIC017237"/>
<evidence type="ECO:0000313" key="2">
    <source>
        <dbReference type="EMBL" id="KFB49232.1"/>
    </source>
</evidence>